<dbReference type="EMBL" id="SNYM01000034">
    <property type="protein sequence ID" value="TDQ42563.1"/>
    <property type="molecule type" value="Genomic_DNA"/>
</dbReference>
<keyword evidence="3" id="KW-1185">Reference proteome</keyword>
<dbReference type="Proteomes" id="UP000295375">
    <property type="component" value="Unassembled WGS sequence"/>
</dbReference>
<dbReference type="AlphaFoldDB" id="A0A4R6UBW8"/>
<keyword evidence="1" id="KW-1133">Transmembrane helix</keyword>
<accession>A0A4R6UBW8</accession>
<reference evidence="2 3" key="1">
    <citation type="submission" date="2019-03" db="EMBL/GenBank/DDBJ databases">
        <title>Genomic Encyclopedia of Type Strains, Phase IV (KMG-IV): sequencing the most valuable type-strain genomes for metagenomic binning, comparative biology and taxonomic classification.</title>
        <authorList>
            <person name="Goeker M."/>
        </authorList>
    </citation>
    <scope>NUCLEOTIDE SEQUENCE [LARGE SCALE GENOMIC DNA]</scope>
    <source>
        <strain evidence="2 3">DSM 103792</strain>
    </source>
</reference>
<evidence type="ECO:0000256" key="1">
    <source>
        <dbReference type="SAM" id="Phobius"/>
    </source>
</evidence>
<protein>
    <submittedName>
        <fullName evidence="2">Uncharacterized protein</fullName>
    </submittedName>
</protein>
<evidence type="ECO:0000313" key="3">
    <source>
        <dbReference type="Proteomes" id="UP000295375"/>
    </source>
</evidence>
<keyword evidence="1" id="KW-0812">Transmembrane</keyword>
<feature type="transmembrane region" description="Helical" evidence="1">
    <location>
        <begin position="6"/>
        <end position="25"/>
    </location>
</feature>
<evidence type="ECO:0000313" key="2">
    <source>
        <dbReference type="EMBL" id="TDQ42563.1"/>
    </source>
</evidence>
<organism evidence="2 3">
    <name type="scientific">Permianibacter aggregans</name>
    <dbReference type="NCBI Taxonomy" id="1510150"/>
    <lineage>
        <taxon>Bacteria</taxon>
        <taxon>Pseudomonadati</taxon>
        <taxon>Pseudomonadota</taxon>
        <taxon>Gammaproteobacteria</taxon>
        <taxon>Pseudomonadales</taxon>
        <taxon>Pseudomonadaceae</taxon>
        <taxon>Permianibacter</taxon>
    </lineage>
</organism>
<name>A0A4R6UBW8_9GAMM</name>
<keyword evidence="1" id="KW-0472">Membrane</keyword>
<proteinExistence type="predicted"/>
<gene>
    <name evidence="2" type="ORF">EV696_1347</name>
</gene>
<comment type="caution">
    <text evidence="2">The sequence shown here is derived from an EMBL/GenBank/DDBJ whole genome shotgun (WGS) entry which is preliminary data.</text>
</comment>
<sequence length="49" mass="5637">MVYSGRVRAAALSALGYWLACWLVTVKDRRGEVNFGSLRLKPQNTLRRR</sequence>